<gene>
    <name evidence="4" type="ORF">EDD72_11820</name>
</gene>
<dbReference type="Gene3D" id="1.10.510.10">
    <property type="entry name" value="Transferase(Phosphotransferase) domain 1"/>
    <property type="match status" value="1"/>
</dbReference>
<feature type="domain" description="Protein kinase" evidence="3">
    <location>
        <begin position="28"/>
        <end position="288"/>
    </location>
</feature>
<keyword evidence="2" id="KW-1133">Transmembrane helix</keyword>
<dbReference type="InterPro" id="IPR017441">
    <property type="entry name" value="Protein_kinase_ATP_BS"/>
</dbReference>
<keyword evidence="2" id="KW-0812">Transmembrane</keyword>
<name>A0A4R3KB42_9BACI</name>
<keyword evidence="2" id="KW-0472">Membrane</keyword>
<dbReference type="AlphaFoldDB" id="A0A4R3KB42"/>
<keyword evidence="1" id="KW-0067">ATP-binding</keyword>
<keyword evidence="4" id="KW-0418">Kinase</keyword>
<evidence type="ECO:0000313" key="4">
    <source>
        <dbReference type="EMBL" id="TCS80149.1"/>
    </source>
</evidence>
<dbReference type="InterPro" id="IPR011009">
    <property type="entry name" value="Kinase-like_dom_sf"/>
</dbReference>
<dbReference type="GO" id="GO:0004672">
    <property type="term" value="F:protein kinase activity"/>
    <property type="evidence" value="ECO:0007669"/>
    <property type="project" value="InterPro"/>
</dbReference>
<dbReference type="SMART" id="SM00220">
    <property type="entry name" value="S_TKc"/>
    <property type="match status" value="1"/>
</dbReference>
<keyword evidence="1" id="KW-0547">Nucleotide-binding</keyword>
<dbReference type="Proteomes" id="UP000295788">
    <property type="component" value="Unassembled WGS sequence"/>
</dbReference>
<protein>
    <submittedName>
        <fullName evidence="4">Serine/threonine-protein kinase</fullName>
    </submittedName>
</protein>
<proteinExistence type="predicted"/>
<dbReference type="InterPro" id="IPR000719">
    <property type="entry name" value="Prot_kinase_dom"/>
</dbReference>
<keyword evidence="5" id="KW-1185">Reference proteome</keyword>
<dbReference type="Pfam" id="PF00069">
    <property type="entry name" value="Pkinase"/>
    <property type="match status" value="1"/>
</dbReference>
<dbReference type="RefSeq" id="WP_132769901.1">
    <property type="nucleotide sequence ID" value="NZ_SMAB01000018.1"/>
</dbReference>
<comment type="caution">
    <text evidence="4">The sequence shown here is derived from an EMBL/GenBank/DDBJ whole genome shotgun (WGS) entry which is preliminary data.</text>
</comment>
<sequence length="307" mass="35998">MNLLSKRDKSNDFKAGSLIKGKWNGKQYRVISLLGLGENGQVYLVESQGRQYAMKIVLDTVTFSYEIQMIQRLNEAQGLSLGFSLFDIDDYENQEAEIFPFYVMTYKRGLPLEQFLYGKNEVVYTYTFYRLLKMLQKFHCQRFACGDLKPEHLLVDPFSGEISFVDYGGVTVFFEGIRQYTEIYDRGSWRKGHRLADSHYDLFSATMIFIQLGLGKNKLLQIFRHSRNINEVCDIIPKIKKLRRVIPILKKIIDGEIITVEQAILQVEPMLRHTQSLEERKWKWVEWLFSLSLLFFAVSIYFLLELG</sequence>
<dbReference type="SUPFAM" id="SSF56112">
    <property type="entry name" value="Protein kinase-like (PK-like)"/>
    <property type="match status" value="1"/>
</dbReference>
<evidence type="ECO:0000313" key="5">
    <source>
        <dbReference type="Proteomes" id="UP000295788"/>
    </source>
</evidence>
<feature type="transmembrane region" description="Helical" evidence="2">
    <location>
        <begin position="284"/>
        <end position="304"/>
    </location>
</feature>
<feature type="binding site" evidence="1">
    <location>
        <position position="55"/>
    </location>
    <ligand>
        <name>ATP</name>
        <dbReference type="ChEBI" id="CHEBI:30616"/>
    </ligand>
</feature>
<organism evidence="4 5">
    <name type="scientific">Tepidibacillus fermentans</name>
    <dbReference type="NCBI Taxonomy" id="1281767"/>
    <lineage>
        <taxon>Bacteria</taxon>
        <taxon>Bacillati</taxon>
        <taxon>Bacillota</taxon>
        <taxon>Bacilli</taxon>
        <taxon>Bacillales</taxon>
        <taxon>Bacillaceae</taxon>
        <taxon>Tepidibacillus</taxon>
    </lineage>
</organism>
<reference evidence="4 5" key="1">
    <citation type="submission" date="2019-03" db="EMBL/GenBank/DDBJ databases">
        <title>Genomic Encyclopedia of Type Strains, Phase IV (KMG-IV): sequencing the most valuable type-strain genomes for metagenomic binning, comparative biology and taxonomic classification.</title>
        <authorList>
            <person name="Goeker M."/>
        </authorList>
    </citation>
    <scope>NUCLEOTIDE SEQUENCE [LARGE SCALE GENOMIC DNA]</scope>
    <source>
        <strain evidence="4 5">DSM 23802</strain>
    </source>
</reference>
<evidence type="ECO:0000256" key="1">
    <source>
        <dbReference type="PROSITE-ProRule" id="PRU10141"/>
    </source>
</evidence>
<dbReference type="PROSITE" id="PS50011">
    <property type="entry name" value="PROTEIN_KINASE_DOM"/>
    <property type="match status" value="1"/>
</dbReference>
<dbReference type="EMBL" id="SMAB01000018">
    <property type="protein sequence ID" value="TCS80149.1"/>
    <property type="molecule type" value="Genomic_DNA"/>
</dbReference>
<dbReference type="PROSITE" id="PS00107">
    <property type="entry name" value="PROTEIN_KINASE_ATP"/>
    <property type="match status" value="1"/>
</dbReference>
<keyword evidence="4" id="KW-0808">Transferase</keyword>
<evidence type="ECO:0000259" key="3">
    <source>
        <dbReference type="PROSITE" id="PS50011"/>
    </source>
</evidence>
<dbReference type="OrthoDB" id="583109at2"/>
<dbReference type="GO" id="GO:0005524">
    <property type="term" value="F:ATP binding"/>
    <property type="evidence" value="ECO:0007669"/>
    <property type="project" value="UniProtKB-UniRule"/>
</dbReference>
<accession>A0A4R3KB42</accession>
<evidence type="ECO:0000256" key="2">
    <source>
        <dbReference type="SAM" id="Phobius"/>
    </source>
</evidence>